<protein>
    <recommendedName>
        <fullName evidence="3 10">Cell division protein FtsX</fullName>
    </recommendedName>
</protein>
<dbReference type="PANTHER" id="PTHR47755">
    <property type="entry name" value="CELL DIVISION PROTEIN FTSX"/>
    <property type="match status" value="1"/>
</dbReference>
<evidence type="ECO:0000313" key="15">
    <source>
        <dbReference type="Proteomes" id="UP000467132"/>
    </source>
</evidence>
<comment type="function">
    <text evidence="10">Part of the ABC transporter FtsEX involved in asymmetric cellular division facilitating the initiation of sporulation.</text>
</comment>
<evidence type="ECO:0000259" key="12">
    <source>
        <dbReference type="Pfam" id="PF02687"/>
    </source>
</evidence>
<dbReference type="OrthoDB" id="9812531at2"/>
<keyword evidence="6 11" id="KW-0812">Transmembrane</keyword>
<organism evidence="14 15">
    <name type="scientific">Senegalia massiliensis</name>
    <dbReference type="NCBI Taxonomy" id="1720316"/>
    <lineage>
        <taxon>Bacteria</taxon>
        <taxon>Bacillati</taxon>
        <taxon>Bacillota</taxon>
        <taxon>Clostridia</taxon>
        <taxon>Eubacteriales</taxon>
        <taxon>Clostridiaceae</taxon>
        <taxon>Senegalia</taxon>
    </lineage>
</organism>
<feature type="transmembrane region" description="Helical" evidence="11">
    <location>
        <begin position="174"/>
        <end position="199"/>
    </location>
</feature>
<comment type="similarity">
    <text evidence="2 10">Belongs to the ABC-4 integral membrane protein family. FtsX subfamily.</text>
</comment>
<evidence type="ECO:0000256" key="6">
    <source>
        <dbReference type="ARBA" id="ARBA00022692"/>
    </source>
</evidence>
<keyword evidence="7 11" id="KW-1133">Transmembrane helix</keyword>
<keyword evidence="8 10" id="KW-0472">Membrane</keyword>
<dbReference type="Pfam" id="PF18075">
    <property type="entry name" value="FtsX_ECD"/>
    <property type="match status" value="1"/>
</dbReference>
<proteinExistence type="inferred from homology"/>
<dbReference type="InterPro" id="IPR004513">
    <property type="entry name" value="FtsX"/>
</dbReference>
<dbReference type="Proteomes" id="UP000467132">
    <property type="component" value="Unassembled WGS sequence"/>
</dbReference>
<feature type="domain" description="FtsX extracellular" evidence="13">
    <location>
        <begin position="61"/>
        <end position="152"/>
    </location>
</feature>
<feature type="transmembrane region" description="Helical" evidence="11">
    <location>
        <begin position="220"/>
        <end position="243"/>
    </location>
</feature>
<evidence type="ECO:0000256" key="11">
    <source>
        <dbReference type="SAM" id="Phobius"/>
    </source>
</evidence>
<evidence type="ECO:0000256" key="5">
    <source>
        <dbReference type="ARBA" id="ARBA00022618"/>
    </source>
</evidence>
<gene>
    <name evidence="14" type="ORF">D3Z33_13280</name>
</gene>
<dbReference type="AlphaFoldDB" id="A0A845QXX8"/>
<dbReference type="GO" id="GO:0005886">
    <property type="term" value="C:plasma membrane"/>
    <property type="evidence" value="ECO:0007669"/>
    <property type="project" value="UniProtKB-SubCell"/>
</dbReference>
<evidence type="ECO:0000256" key="10">
    <source>
        <dbReference type="PIRNR" id="PIRNR003097"/>
    </source>
</evidence>
<dbReference type="EMBL" id="QXXA01000015">
    <property type="protein sequence ID" value="NBI07827.1"/>
    <property type="molecule type" value="Genomic_DNA"/>
</dbReference>
<dbReference type="RefSeq" id="WP_160198293.1">
    <property type="nucleotide sequence ID" value="NZ_QXXA01000015.1"/>
</dbReference>
<feature type="transmembrane region" description="Helical" evidence="11">
    <location>
        <begin position="21"/>
        <end position="46"/>
    </location>
</feature>
<keyword evidence="9 10" id="KW-0131">Cell cycle</keyword>
<feature type="domain" description="ABC3 transporter permease C-terminal" evidence="12">
    <location>
        <begin position="174"/>
        <end position="297"/>
    </location>
</feature>
<evidence type="ECO:0000256" key="4">
    <source>
        <dbReference type="ARBA" id="ARBA00022475"/>
    </source>
</evidence>
<accession>A0A845QXX8</accession>
<dbReference type="GO" id="GO:0051301">
    <property type="term" value="P:cell division"/>
    <property type="evidence" value="ECO:0007669"/>
    <property type="project" value="UniProtKB-KW"/>
</dbReference>
<dbReference type="PANTHER" id="PTHR47755:SF1">
    <property type="entry name" value="CELL DIVISION PROTEIN FTSX"/>
    <property type="match status" value="1"/>
</dbReference>
<feature type="transmembrane region" description="Helical" evidence="11">
    <location>
        <begin position="272"/>
        <end position="292"/>
    </location>
</feature>
<evidence type="ECO:0000259" key="13">
    <source>
        <dbReference type="Pfam" id="PF18075"/>
    </source>
</evidence>
<keyword evidence="5 10" id="KW-0132">Cell division</keyword>
<dbReference type="InterPro" id="IPR058204">
    <property type="entry name" value="FtsX_firmicutes-type"/>
</dbReference>
<evidence type="ECO:0000256" key="8">
    <source>
        <dbReference type="ARBA" id="ARBA00023136"/>
    </source>
</evidence>
<evidence type="ECO:0000256" key="9">
    <source>
        <dbReference type="ARBA" id="ARBA00023306"/>
    </source>
</evidence>
<comment type="caution">
    <text evidence="14">The sequence shown here is derived from an EMBL/GenBank/DDBJ whole genome shotgun (WGS) entry which is preliminary data.</text>
</comment>
<keyword evidence="15" id="KW-1185">Reference proteome</keyword>
<dbReference type="NCBIfam" id="NF038347">
    <property type="entry name" value="FtsX_Gpos"/>
    <property type="match status" value="1"/>
</dbReference>
<dbReference type="InterPro" id="IPR003838">
    <property type="entry name" value="ABC3_permease_C"/>
</dbReference>
<reference evidence="14 15" key="1">
    <citation type="submission" date="2018-08" db="EMBL/GenBank/DDBJ databases">
        <title>Murine metabolic-syndrome-specific gut microbial biobank.</title>
        <authorList>
            <person name="Liu C."/>
        </authorList>
    </citation>
    <scope>NUCLEOTIDE SEQUENCE [LARGE SCALE GENOMIC DNA]</scope>
    <source>
        <strain evidence="14 15">583</strain>
    </source>
</reference>
<evidence type="ECO:0000313" key="14">
    <source>
        <dbReference type="EMBL" id="NBI07827.1"/>
    </source>
</evidence>
<evidence type="ECO:0000256" key="1">
    <source>
        <dbReference type="ARBA" id="ARBA00004651"/>
    </source>
</evidence>
<evidence type="ECO:0000256" key="7">
    <source>
        <dbReference type="ARBA" id="ARBA00022989"/>
    </source>
</evidence>
<evidence type="ECO:0000256" key="2">
    <source>
        <dbReference type="ARBA" id="ARBA00007379"/>
    </source>
</evidence>
<dbReference type="Gene3D" id="3.30.70.3040">
    <property type="match status" value="1"/>
</dbReference>
<keyword evidence="4 10" id="KW-1003">Cell membrane</keyword>
<evidence type="ECO:0000256" key="3">
    <source>
        <dbReference type="ARBA" id="ARBA00021907"/>
    </source>
</evidence>
<dbReference type="PIRSF" id="PIRSF003097">
    <property type="entry name" value="FtsX"/>
    <property type="match status" value="1"/>
</dbReference>
<dbReference type="InterPro" id="IPR040690">
    <property type="entry name" value="FtsX_ECD"/>
</dbReference>
<name>A0A845QXX8_9CLOT</name>
<sequence length="298" mass="33595">MNLRSIAYTLKQGLQGVWRNRMMSLASIGSVTSTLIILGIILILVLNVNNLSVMLKQEFDEIEIFLSEDATDEEKTKLEKDLRDVKGISDVKYKSKEEALKSMKDQWKDNSYLLEDLEENPFPDSFILRINDLDNSDKIVNSIKDMEGIEDIKYYRDIIERTVTIANIVRTGGIIIIAILILISIFIISNTIKITVAARKKEINIMKYVGATNGFIRGPFIVEGVLLGILGSIVSIALIGYGYKYLFDIASQRLYVFATVYMIPYYQILNDIVIMFVAIGVGIGVIGSVISLRRFLNV</sequence>
<comment type="subcellular location">
    <subcellularLocation>
        <location evidence="1">Cell membrane</location>
        <topology evidence="1">Multi-pass membrane protein</topology>
    </subcellularLocation>
</comment>
<dbReference type="Pfam" id="PF02687">
    <property type="entry name" value="FtsX"/>
    <property type="match status" value="1"/>
</dbReference>